<evidence type="ECO:0000256" key="1">
    <source>
        <dbReference type="ARBA" id="ARBA00006328"/>
    </source>
</evidence>
<dbReference type="InterPro" id="IPR008030">
    <property type="entry name" value="NmrA-like"/>
</dbReference>
<dbReference type="KEGG" id="fpf:DCC35_05050"/>
<dbReference type="Proteomes" id="UP000298616">
    <property type="component" value="Chromosome"/>
</dbReference>
<gene>
    <name evidence="4" type="ORF">DCC35_05050</name>
</gene>
<proteinExistence type="inferred from homology"/>
<reference evidence="4 5" key="1">
    <citation type="submission" date="2018-04" db="EMBL/GenBank/DDBJ databases">
        <title>Complete genome uncultured novel isolate.</title>
        <authorList>
            <person name="Merlino G."/>
        </authorList>
    </citation>
    <scope>NUCLEOTIDE SEQUENCE [LARGE SCALE GENOMIC DNA]</scope>
    <source>
        <strain evidence="5">R1DC9</strain>
    </source>
</reference>
<evidence type="ECO:0000259" key="3">
    <source>
        <dbReference type="Pfam" id="PF05368"/>
    </source>
</evidence>
<evidence type="ECO:0000256" key="2">
    <source>
        <dbReference type="ARBA" id="ARBA00022857"/>
    </source>
</evidence>
<protein>
    <submittedName>
        <fullName evidence="4">NmrA family transcriptional regulator</fullName>
    </submittedName>
</protein>
<sequence>MIKTIAVFGATGMLGVPVVKELINEGFHIRALVRDIEKAKKLLPHSVEFISGNLKNEQDIENTLVGAEGVYINLSVKPNDKKNQWLAERDGLNSIIKKSKIAGVQRIALCSSLVKNHNKSSGFHWWVFDIKEQAVNSIKTCGIPFTIFYPSSFMENFDKGDYVQDGKIMLAGESKHPMYFIAGSDYGKQVAYSFKKLLNENKHYPVQGLEAFKADQAAEIFKKNLSEKDLSIKKMPIRLLWFLSLFSSKMNYIYKILTALNKYPEKFESEITWKELGKPSITLEEYSRKATLKQ</sequence>
<evidence type="ECO:0000313" key="5">
    <source>
        <dbReference type="Proteomes" id="UP000298616"/>
    </source>
</evidence>
<dbReference type="InterPro" id="IPR036291">
    <property type="entry name" value="NAD(P)-bd_dom_sf"/>
</dbReference>
<dbReference type="EMBL" id="CP028923">
    <property type="protein sequence ID" value="QCK14156.1"/>
    <property type="molecule type" value="Genomic_DNA"/>
</dbReference>
<keyword evidence="2" id="KW-0521">NADP</keyword>
<dbReference type="InterPro" id="IPR051164">
    <property type="entry name" value="NmrA-like_oxidored"/>
</dbReference>
<dbReference type="PANTHER" id="PTHR42748">
    <property type="entry name" value="NITROGEN METABOLITE REPRESSION PROTEIN NMRA FAMILY MEMBER"/>
    <property type="match status" value="1"/>
</dbReference>
<dbReference type="AlphaFoldDB" id="A0A4D7JR66"/>
<dbReference type="PANTHER" id="PTHR42748:SF7">
    <property type="entry name" value="NMRA LIKE REDOX SENSOR 1-RELATED"/>
    <property type="match status" value="1"/>
</dbReference>
<dbReference type="Gene3D" id="3.40.50.720">
    <property type="entry name" value="NAD(P)-binding Rossmann-like Domain"/>
    <property type="match status" value="1"/>
</dbReference>
<name>A0A4D7JR66_9BACT</name>
<comment type="similarity">
    <text evidence="1">Belongs to the NmrA-type oxidoreductase family.</text>
</comment>
<dbReference type="RefSeq" id="WP_137089749.1">
    <property type="nucleotide sequence ID" value="NZ_CP028923.1"/>
</dbReference>
<evidence type="ECO:0000313" key="4">
    <source>
        <dbReference type="EMBL" id="QCK14156.1"/>
    </source>
</evidence>
<feature type="domain" description="NmrA-like" evidence="3">
    <location>
        <begin position="3"/>
        <end position="263"/>
    </location>
</feature>
<dbReference type="Pfam" id="PF05368">
    <property type="entry name" value="NmrA"/>
    <property type="match status" value="1"/>
</dbReference>
<dbReference type="SUPFAM" id="SSF51735">
    <property type="entry name" value="NAD(P)-binding Rossmann-fold domains"/>
    <property type="match status" value="1"/>
</dbReference>
<dbReference type="OrthoDB" id="9780595at2"/>
<accession>A0A4D7JR66</accession>
<organism evidence="4 5">
    <name type="scientific">Mangrovivirga cuniculi</name>
    <dbReference type="NCBI Taxonomy" id="2715131"/>
    <lineage>
        <taxon>Bacteria</taxon>
        <taxon>Pseudomonadati</taxon>
        <taxon>Bacteroidota</taxon>
        <taxon>Cytophagia</taxon>
        <taxon>Cytophagales</taxon>
        <taxon>Mangrovivirgaceae</taxon>
        <taxon>Mangrovivirga</taxon>
    </lineage>
</organism>
<keyword evidence="5" id="KW-1185">Reference proteome</keyword>